<evidence type="ECO:0000256" key="1">
    <source>
        <dbReference type="SAM" id="MobiDB-lite"/>
    </source>
</evidence>
<dbReference type="Proteomes" id="UP001355207">
    <property type="component" value="Chromosome 1"/>
</dbReference>
<dbReference type="GeneID" id="91091889"/>
<organism evidence="2 3">
    <name type="scientific">Kwoniella dendrophila CBS 6074</name>
    <dbReference type="NCBI Taxonomy" id="1295534"/>
    <lineage>
        <taxon>Eukaryota</taxon>
        <taxon>Fungi</taxon>
        <taxon>Dikarya</taxon>
        <taxon>Basidiomycota</taxon>
        <taxon>Agaricomycotina</taxon>
        <taxon>Tremellomycetes</taxon>
        <taxon>Tremellales</taxon>
        <taxon>Cryptococcaceae</taxon>
        <taxon>Kwoniella</taxon>
    </lineage>
</organism>
<gene>
    <name evidence="2" type="ORF">L201_001217</name>
</gene>
<evidence type="ECO:0000313" key="3">
    <source>
        <dbReference type="Proteomes" id="UP001355207"/>
    </source>
</evidence>
<accession>A0AAX4JN74</accession>
<reference evidence="2 3" key="1">
    <citation type="submission" date="2024-01" db="EMBL/GenBank/DDBJ databases">
        <title>Comparative genomics of Cryptococcus and Kwoniella reveals pathogenesis evolution and contrasting modes of karyotype evolution via chromosome fusion or intercentromeric recombination.</title>
        <authorList>
            <person name="Coelho M.A."/>
            <person name="David-Palma M."/>
            <person name="Shea T."/>
            <person name="Bowers K."/>
            <person name="McGinley-Smith S."/>
            <person name="Mohammad A.W."/>
            <person name="Gnirke A."/>
            <person name="Yurkov A.M."/>
            <person name="Nowrousian M."/>
            <person name="Sun S."/>
            <person name="Cuomo C.A."/>
            <person name="Heitman J."/>
        </authorList>
    </citation>
    <scope>NUCLEOTIDE SEQUENCE [LARGE SCALE GENOMIC DNA]</scope>
    <source>
        <strain evidence="2 3">CBS 6074</strain>
    </source>
</reference>
<name>A0AAX4JN74_9TREE</name>
<feature type="region of interest" description="Disordered" evidence="1">
    <location>
        <begin position="176"/>
        <end position="198"/>
    </location>
</feature>
<keyword evidence="3" id="KW-1185">Reference proteome</keyword>
<proteinExistence type="predicted"/>
<dbReference type="EMBL" id="CP144098">
    <property type="protein sequence ID" value="WWC86344.1"/>
    <property type="molecule type" value="Genomic_DNA"/>
</dbReference>
<dbReference type="AlphaFoldDB" id="A0AAX4JN74"/>
<sequence>MTSVMNPVSSRPAMTSARSFIRESNFYQEAYLASFPYIISLGEDLKANWEFREIDENDVARYQPFISSNFDIENDDLILNLIKINNSNIIQLIQLPKQLSDLSNSNSNWHARLSTLSTVLTPSYIRITKETEFIHPLNDLILLLQCLLPSTNNALFSSSSSTTTKQLGVGRSSNITCLENNDNNQKQMQQQQEEEEEKEKISLIDSWREIVPTAVSSSDIIAAQEPNRILTPSPKWLDRNEDMLRDTIGCGYYRRLREMAQAKLEDQDNEKEEMQYPQDIVQVQVKSVIVE</sequence>
<evidence type="ECO:0000313" key="2">
    <source>
        <dbReference type="EMBL" id="WWC86344.1"/>
    </source>
</evidence>
<dbReference type="RefSeq" id="XP_066073107.1">
    <property type="nucleotide sequence ID" value="XM_066217010.1"/>
</dbReference>
<protein>
    <submittedName>
        <fullName evidence="2">Uncharacterized protein</fullName>
    </submittedName>
</protein>